<dbReference type="EMBL" id="SLWN01000010">
    <property type="protein sequence ID" value="TCO22275.1"/>
    <property type="molecule type" value="Genomic_DNA"/>
</dbReference>
<dbReference type="GO" id="GO:0000976">
    <property type="term" value="F:transcription cis-regulatory region binding"/>
    <property type="evidence" value="ECO:0007669"/>
    <property type="project" value="TreeGrafter"/>
</dbReference>
<evidence type="ECO:0000256" key="1">
    <source>
        <dbReference type="ARBA" id="ARBA00023125"/>
    </source>
</evidence>
<keyword evidence="1 2" id="KW-0238">DNA-binding</keyword>
<dbReference type="RefSeq" id="WP_132212387.1">
    <property type="nucleotide sequence ID" value="NZ_SLWN01000010.1"/>
</dbReference>
<gene>
    <name evidence="4" type="ORF">EV652_110261</name>
</gene>
<dbReference type="Pfam" id="PF00440">
    <property type="entry name" value="TetR_N"/>
    <property type="match status" value="1"/>
</dbReference>
<evidence type="ECO:0000259" key="3">
    <source>
        <dbReference type="PROSITE" id="PS50977"/>
    </source>
</evidence>
<dbReference type="AlphaFoldDB" id="A0A4R2H787"/>
<dbReference type="Proteomes" id="UP000294508">
    <property type="component" value="Unassembled WGS sequence"/>
</dbReference>
<organism evidence="4 5">
    <name type="scientific">Kribbella steppae</name>
    <dbReference type="NCBI Taxonomy" id="2512223"/>
    <lineage>
        <taxon>Bacteria</taxon>
        <taxon>Bacillati</taxon>
        <taxon>Actinomycetota</taxon>
        <taxon>Actinomycetes</taxon>
        <taxon>Propionibacteriales</taxon>
        <taxon>Kribbellaceae</taxon>
        <taxon>Kribbella</taxon>
    </lineage>
</organism>
<dbReference type="InterPro" id="IPR001647">
    <property type="entry name" value="HTH_TetR"/>
</dbReference>
<feature type="DNA-binding region" description="H-T-H motif" evidence="2">
    <location>
        <begin position="26"/>
        <end position="45"/>
    </location>
</feature>
<dbReference type="SUPFAM" id="SSF48498">
    <property type="entry name" value="Tetracyclin repressor-like, C-terminal domain"/>
    <property type="match status" value="1"/>
</dbReference>
<feature type="domain" description="HTH tetR-type" evidence="3">
    <location>
        <begin position="3"/>
        <end position="63"/>
    </location>
</feature>
<comment type="caution">
    <text evidence="4">The sequence shown here is derived from an EMBL/GenBank/DDBJ whole genome shotgun (WGS) entry which is preliminary data.</text>
</comment>
<evidence type="ECO:0000313" key="5">
    <source>
        <dbReference type="Proteomes" id="UP000294508"/>
    </source>
</evidence>
<reference evidence="4 5" key="1">
    <citation type="journal article" date="2015" name="Stand. Genomic Sci.">
        <title>Genomic Encyclopedia of Bacterial and Archaeal Type Strains, Phase III: the genomes of soil and plant-associated and newly described type strains.</title>
        <authorList>
            <person name="Whitman W.B."/>
            <person name="Woyke T."/>
            <person name="Klenk H.P."/>
            <person name="Zhou Y."/>
            <person name="Lilburn T.G."/>
            <person name="Beck B.J."/>
            <person name="De Vos P."/>
            <person name="Vandamme P."/>
            <person name="Eisen J.A."/>
            <person name="Garrity G."/>
            <person name="Hugenholtz P."/>
            <person name="Kyrpides N.C."/>
        </authorList>
    </citation>
    <scope>NUCLEOTIDE SEQUENCE [LARGE SCALE GENOMIC DNA]</scope>
    <source>
        <strain evidence="4 5">VKM Ac-2572</strain>
    </source>
</reference>
<dbReference type="PRINTS" id="PR00455">
    <property type="entry name" value="HTHTETR"/>
</dbReference>
<protein>
    <submittedName>
        <fullName evidence="4">TetR family transcriptional regulator</fullName>
    </submittedName>
</protein>
<accession>A0A4R2H787</accession>
<dbReference type="PANTHER" id="PTHR30055">
    <property type="entry name" value="HTH-TYPE TRANSCRIPTIONAL REGULATOR RUTR"/>
    <property type="match status" value="1"/>
</dbReference>
<dbReference type="PROSITE" id="PS50977">
    <property type="entry name" value="HTH_TETR_2"/>
    <property type="match status" value="1"/>
</dbReference>
<dbReference type="InterPro" id="IPR050109">
    <property type="entry name" value="HTH-type_TetR-like_transc_reg"/>
</dbReference>
<dbReference type="PANTHER" id="PTHR30055:SF235">
    <property type="entry name" value="TRANSCRIPTIONAL REGULATORY PROTEIN"/>
    <property type="match status" value="1"/>
</dbReference>
<dbReference type="Gene3D" id="1.10.357.10">
    <property type="entry name" value="Tetracycline Repressor, domain 2"/>
    <property type="match status" value="1"/>
</dbReference>
<proteinExistence type="predicted"/>
<dbReference type="InterPro" id="IPR009057">
    <property type="entry name" value="Homeodomain-like_sf"/>
</dbReference>
<dbReference type="InterPro" id="IPR036271">
    <property type="entry name" value="Tet_transcr_reg_TetR-rel_C_sf"/>
</dbReference>
<dbReference type="GO" id="GO:0003700">
    <property type="term" value="F:DNA-binding transcription factor activity"/>
    <property type="evidence" value="ECO:0007669"/>
    <property type="project" value="TreeGrafter"/>
</dbReference>
<dbReference type="Pfam" id="PF17920">
    <property type="entry name" value="TetR_C_16"/>
    <property type="match status" value="1"/>
</dbReference>
<evidence type="ECO:0000256" key="2">
    <source>
        <dbReference type="PROSITE-ProRule" id="PRU00335"/>
    </source>
</evidence>
<keyword evidence="5" id="KW-1185">Reference proteome</keyword>
<name>A0A4R2H787_9ACTN</name>
<evidence type="ECO:0000313" key="4">
    <source>
        <dbReference type="EMBL" id="TCO22275.1"/>
    </source>
</evidence>
<dbReference type="OrthoDB" id="3210235at2"/>
<sequence>MTDVGRIAILRAARRAFALQPYNAVTLRGIAADANVSAALIVKHFGSKESLFDQVADFSEAAEKLLDAADEDLGRHAILTLVNYRRENGLDLLVRVIFSAGSGDERALIREHFRDQVTRAFAARLTGADADLRAELITAQLLGLGATMSLDKTGPTATADPEAIADQYAPGLQALIH</sequence>
<dbReference type="SUPFAM" id="SSF46689">
    <property type="entry name" value="Homeodomain-like"/>
    <property type="match status" value="1"/>
</dbReference>
<dbReference type="InterPro" id="IPR041678">
    <property type="entry name" value="TetR_C_16"/>
</dbReference>